<evidence type="ECO:0000313" key="1">
    <source>
        <dbReference type="EMBL" id="WRT65052.1"/>
    </source>
</evidence>
<keyword evidence="2" id="KW-1185">Reference proteome</keyword>
<protein>
    <submittedName>
        <fullName evidence="1">Uncharacterized protein</fullName>
    </submittedName>
</protein>
<dbReference type="EMBL" id="CP141882">
    <property type="protein sequence ID" value="WRT65052.1"/>
    <property type="molecule type" value="Genomic_DNA"/>
</dbReference>
<dbReference type="Proteomes" id="UP001329825">
    <property type="component" value="Chromosome 2"/>
</dbReference>
<dbReference type="GeneID" id="87954125"/>
<sequence>MAQSQFDYSKIVEERHSIASTYKTRNSIHLYHLITQSQLESTKIAFKELGHKTALLQDSLLAQIGSHIDVIIKAKEHAANSHRSIKALAETQ</sequence>
<gene>
    <name evidence="1" type="ORF">IL334_001994</name>
</gene>
<organism evidence="1 2">
    <name type="scientific">Kwoniella shivajii</name>
    <dbReference type="NCBI Taxonomy" id="564305"/>
    <lineage>
        <taxon>Eukaryota</taxon>
        <taxon>Fungi</taxon>
        <taxon>Dikarya</taxon>
        <taxon>Basidiomycota</taxon>
        <taxon>Agaricomycotina</taxon>
        <taxon>Tremellomycetes</taxon>
        <taxon>Tremellales</taxon>
        <taxon>Cryptococcaceae</taxon>
        <taxon>Kwoniella</taxon>
    </lineage>
</organism>
<dbReference type="RefSeq" id="XP_062789792.1">
    <property type="nucleotide sequence ID" value="XM_062933741.1"/>
</dbReference>
<proteinExistence type="predicted"/>
<reference evidence="1 2" key="1">
    <citation type="submission" date="2024-01" db="EMBL/GenBank/DDBJ databases">
        <title>Comparative genomics of Cryptococcus and Kwoniella reveals pathogenesis evolution and contrasting modes of karyotype evolution via chromosome fusion or intercentromeric recombination.</title>
        <authorList>
            <person name="Coelho M.A."/>
            <person name="David-Palma M."/>
            <person name="Shea T."/>
            <person name="Bowers K."/>
            <person name="McGinley-Smith S."/>
            <person name="Mohammad A.W."/>
            <person name="Gnirke A."/>
            <person name="Yurkov A.M."/>
            <person name="Nowrousian M."/>
            <person name="Sun S."/>
            <person name="Cuomo C.A."/>
            <person name="Heitman J."/>
        </authorList>
    </citation>
    <scope>NUCLEOTIDE SEQUENCE [LARGE SCALE GENOMIC DNA]</scope>
    <source>
        <strain evidence="1">CBS 11374</strain>
    </source>
</reference>
<evidence type="ECO:0000313" key="2">
    <source>
        <dbReference type="Proteomes" id="UP001329825"/>
    </source>
</evidence>
<accession>A0ABZ1CXM9</accession>
<name>A0ABZ1CXM9_9TREE</name>